<keyword evidence="1" id="KW-0808">Transferase</keyword>
<evidence type="ECO:0000313" key="4">
    <source>
        <dbReference type="EMBL" id="MDA0165564.1"/>
    </source>
</evidence>
<evidence type="ECO:0000256" key="1">
    <source>
        <dbReference type="ARBA" id="ARBA00022679"/>
    </source>
</evidence>
<keyword evidence="2" id="KW-0012">Acyltransferase</keyword>
<dbReference type="PANTHER" id="PTHR43877:SF2">
    <property type="entry name" value="AMINOALKYLPHOSPHONATE N-ACETYLTRANSFERASE-RELATED"/>
    <property type="match status" value="1"/>
</dbReference>
<reference evidence="4" key="1">
    <citation type="submission" date="2022-10" db="EMBL/GenBank/DDBJ databases">
        <title>The WGS of Solirubrobacter ginsenosidimutans DSM 21036.</title>
        <authorList>
            <person name="Jiang Z."/>
        </authorList>
    </citation>
    <scope>NUCLEOTIDE SEQUENCE</scope>
    <source>
        <strain evidence="4">DSM 21036</strain>
    </source>
</reference>
<comment type="caution">
    <text evidence="4">The sequence shown here is derived from an EMBL/GenBank/DDBJ whole genome shotgun (WGS) entry which is preliminary data.</text>
</comment>
<evidence type="ECO:0000256" key="2">
    <source>
        <dbReference type="ARBA" id="ARBA00023315"/>
    </source>
</evidence>
<dbReference type="Gene3D" id="3.40.630.30">
    <property type="match status" value="1"/>
</dbReference>
<dbReference type="InterPro" id="IPR050832">
    <property type="entry name" value="Bact_Acetyltransf"/>
</dbReference>
<dbReference type="GO" id="GO:0016747">
    <property type="term" value="F:acyltransferase activity, transferring groups other than amino-acyl groups"/>
    <property type="evidence" value="ECO:0007669"/>
    <property type="project" value="InterPro"/>
</dbReference>
<keyword evidence="5" id="KW-1185">Reference proteome</keyword>
<dbReference type="EMBL" id="JAPDOD010000049">
    <property type="protein sequence ID" value="MDA0165564.1"/>
    <property type="molecule type" value="Genomic_DNA"/>
</dbReference>
<sequence length="155" mass="17144">MTIRHVLAHEGDRLRAIRLHALQVDPAGFSSTYEREAALPEEWWTSRAALSEAGEEQRMFVVVDDADRWLGTALARRDDRGEAVLNAMWVAPEARGQGAARALCDACATWAAERGFATLEVEVFEDNAAGRRVYESAGFLAHGANGRLLILRRPL</sequence>
<gene>
    <name evidence="4" type="ORF">OM076_35170</name>
</gene>
<evidence type="ECO:0000313" key="5">
    <source>
        <dbReference type="Proteomes" id="UP001149140"/>
    </source>
</evidence>
<organism evidence="4 5">
    <name type="scientific">Solirubrobacter ginsenosidimutans</name>
    <dbReference type="NCBI Taxonomy" id="490573"/>
    <lineage>
        <taxon>Bacteria</taxon>
        <taxon>Bacillati</taxon>
        <taxon>Actinomycetota</taxon>
        <taxon>Thermoleophilia</taxon>
        <taxon>Solirubrobacterales</taxon>
        <taxon>Solirubrobacteraceae</taxon>
        <taxon>Solirubrobacter</taxon>
    </lineage>
</organism>
<dbReference type="Proteomes" id="UP001149140">
    <property type="component" value="Unassembled WGS sequence"/>
</dbReference>
<dbReference type="RefSeq" id="WP_270044825.1">
    <property type="nucleotide sequence ID" value="NZ_JAPDOD010000049.1"/>
</dbReference>
<dbReference type="CDD" id="cd04301">
    <property type="entry name" value="NAT_SF"/>
    <property type="match status" value="1"/>
</dbReference>
<dbReference type="PANTHER" id="PTHR43877">
    <property type="entry name" value="AMINOALKYLPHOSPHONATE N-ACETYLTRANSFERASE-RELATED-RELATED"/>
    <property type="match status" value="1"/>
</dbReference>
<dbReference type="SUPFAM" id="SSF55729">
    <property type="entry name" value="Acyl-CoA N-acyltransferases (Nat)"/>
    <property type="match status" value="1"/>
</dbReference>
<evidence type="ECO:0000259" key="3">
    <source>
        <dbReference type="PROSITE" id="PS51186"/>
    </source>
</evidence>
<dbReference type="AlphaFoldDB" id="A0A9X3MZ76"/>
<accession>A0A9X3MZ76</accession>
<name>A0A9X3MZ76_9ACTN</name>
<dbReference type="Pfam" id="PF00583">
    <property type="entry name" value="Acetyltransf_1"/>
    <property type="match status" value="1"/>
</dbReference>
<dbReference type="PROSITE" id="PS51186">
    <property type="entry name" value="GNAT"/>
    <property type="match status" value="1"/>
</dbReference>
<dbReference type="InterPro" id="IPR016181">
    <property type="entry name" value="Acyl_CoA_acyltransferase"/>
</dbReference>
<proteinExistence type="predicted"/>
<feature type="domain" description="N-acetyltransferase" evidence="3">
    <location>
        <begin position="1"/>
        <end position="155"/>
    </location>
</feature>
<protein>
    <submittedName>
        <fullName evidence="4">GNAT family N-acetyltransferase</fullName>
    </submittedName>
</protein>
<dbReference type="InterPro" id="IPR000182">
    <property type="entry name" value="GNAT_dom"/>
</dbReference>